<organism evidence="2 3">
    <name type="scientific">Protea cynaroides</name>
    <dbReference type="NCBI Taxonomy" id="273540"/>
    <lineage>
        <taxon>Eukaryota</taxon>
        <taxon>Viridiplantae</taxon>
        <taxon>Streptophyta</taxon>
        <taxon>Embryophyta</taxon>
        <taxon>Tracheophyta</taxon>
        <taxon>Spermatophyta</taxon>
        <taxon>Magnoliopsida</taxon>
        <taxon>Proteales</taxon>
        <taxon>Proteaceae</taxon>
        <taxon>Protea</taxon>
    </lineage>
</organism>
<dbReference type="SUPFAM" id="SSF53098">
    <property type="entry name" value="Ribonuclease H-like"/>
    <property type="match status" value="1"/>
</dbReference>
<dbReference type="Proteomes" id="UP001141806">
    <property type="component" value="Unassembled WGS sequence"/>
</dbReference>
<accession>A0A9Q0JYP8</accession>
<evidence type="ECO:0000313" key="2">
    <source>
        <dbReference type="EMBL" id="KAJ4956387.1"/>
    </source>
</evidence>
<dbReference type="Pfam" id="PF13456">
    <property type="entry name" value="RVT_3"/>
    <property type="match status" value="1"/>
</dbReference>
<dbReference type="InterPro" id="IPR002156">
    <property type="entry name" value="RNaseH_domain"/>
</dbReference>
<dbReference type="InterPro" id="IPR052929">
    <property type="entry name" value="RNase_H-like_EbsB-rel"/>
</dbReference>
<dbReference type="CDD" id="cd06222">
    <property type="entry name" value="RNase_H_like"/>
    <property type="match status" value="1"/>
</dbReference>
<reference evidence="2" key="1">
    <citation type="journal article" date="2023" name="Plant J.">
        <title>The genome of the king protea, Protea cynaroides.</title>
        <authorList>
            <person name="Chang J."/>
            <person name="Duong T.A."/>
            <person name="Schoeman C."/>
            <person name="Ma X."/>
            <person name="Roodt D."/>
            <person name="Barker N."/>
            <person name="Li Z."/>
            <person name="Van de Peer Y."/>
            <person name="Mizrachi E."/>
        </authorList>
    </citation>
    <scope>NUCLEOTIDE SEQUENCE</scope>
    <source>
        <tissue evidence="2">Young leaves</tissue>
    </source>
</reference>
<evidence type="ECO:0000313" key="3">
    <source>
        <dbReference type="Proteomes" id="UP001141806"/>
    </source>
</evidence>
<dbReference type="InterPro" id="IPR044730">
    <property type="entry name" value="RNase_H-like_dom_plant"/>
</dbReference>
<gene>
    <name evidence="2" type="ORF">NE237_013170</name>
</gene>
<dbReference type="Gene3D" id="3.30.420.10">
    <property type="entry name" value="Ribonuclease H-like superfamily/Ribonuclease H"/>
    <property type="match status" value="1"/>
</dbReference>
<proteinExistence type="predicted"/>
<protein>
    <recommendedName>
        <fullName evidence="1">RNase H type-1 domain-containing protein</fullName>
    </recommendedName>
</protein>
<sequence>MQEDDKVTATVTLVDDWYNVPDGFYILNTDAVLLGYTQSSGIGYIIRGSQGASVMAVSIPLVFNSVEVGEGLAIRAGLLAALNAGLSKLLVKSESLSVINLINRKTSGSDSFVTYIVEDIWKLSSKGRLLSLIFS</sequence>
<dbReference type="InterPro" id="IPR036397">
    <property type="entry name" value="RNaseH_sf"/>
</dbReference>
<name>A0A9Q0JYP8_9MAGN</name>
<keyword evidence="3" id="KW-1185">Reference proteome</keyword>
<dbReference type="GO" id="GO:0003676">
    <property type="term" value="F:nucleic acid binding"/>
    <property type="evidence" value="ECO:0007669"/>
    <property type="project" value="InterPro"/>
</dbReference>
<dbReference type="PANTHER" id="PTHR47074">
    <property type="entry name" value="BNAC02G40300D PROTEIN"/>
    <property type="match status" value="1"/>
</dbReference>
<feature type="domain" description="RNase H type-1" evidence="1">
    <location>
        <begin position="28"/>
        <end position="126"/>
    </location>
</feature>
<dbReference type="InterPro" id="IPR012337">
    <property type="entry name" value="RNaseH-like_sf"/>
</dbReference>
<dbReference type="GO" id="GO:0004523">
    <property type="term" value="F:RNA-DNA hybrid ribonuclease activity"/>
    <property type="evidence" value="ECO:0007669"/>
    <property type="project" value="InterPro"/>
</dbReference>
<dbReference type="PANTHER" id="PTHR47074:SF11">
    <property type="entry name" value="REVERSE TRANSCRIPTASE-LIKE PROTEIN"/>
    <property type="match status" value="1"/>
</dbReference>
<dbReference type="EMBL" id="JAMYWD010000011">
    <property type="protein sequence ID" value="KAJ4956387.1"/>
    <property type="molecule type" value="Genomic_DNA"/>
</dbReference>
<comment type="caution">
    <text evidence="2">The sequence shown here is derived from an EMBL/GenBank/DDBJ whole genome shotgun (WGS) entry which is preliminary data.</text>
</comment>
<dbReference type="AlphaFoldDB" id="A0A9Q0JYP8"/>
<evidence type="ECO:0000259" key="1">
    <source>
        <dbReference type="Pfam" id="PF13456"/>
    </source>
</evidence>